<dbReference type="Pfam" id="PF25151">
    <property type="entry name" value="TPR_Trm732_C"/>
    <property type="match status" value="1"/>
</dbReference>
<evidence type="ECO:0000259" key="3">
    <source>
        <dbReference type="Pfam" id="PF10350"/>
    </source>
</evidence>
<dbReference type="GO" id="GO:0030488">
    <property type="term" value="P:tRNA methylation"/>
    <property type="evidence" value="ECO:0000318"/>
    <property type="project" value="GO_Central"/>
</dbReference>
<reference evidence="7" key="1">
    <citation type="journal article" date="2016" name="Nature">
        <title>The genome of the seagrass Zostera marina reveals angiosperm adaptation to the sea.</title>
        <authorList>
            <person name="Olsen J.L."/>
            <person name="Rouze P."/>
            <person name="Verhelst B."/>
            <person name="Lin Y.-C."/>
            <person name="Bayer T."/>
            <person name="Collen J."/>
            <person name="Dattolo E."/>
            <person name="De Paoli E."/>
            <person name="Dittami S."/>
            <person name="Maumus F."/>
            <person name="Michel G."/>
            <person name="Kersting A."/>
            <person name="Lauritano C."/>
            <person name="Lohaus R."/>
            <person name="Toepel M."/>
            <person name="Tonon T."/>
            <person name="Vanneste K."/>
            <person name="Amirebrahimi M."/>
            <person name="Brakel J."/>
            <person name="Bostroem C."/>
            <person name="Chovatia M."/>
            <person name="Grimwood J."/>
            <person name="Jenkins J.W."/>
            <person name="Jueterbock A."/>
            <person name="Mraz A."/>
            <person name="Stam W.T."/>
            <person name="Tice H."/>
            <person name="Bornberg-Bauer E."/>
            <person name="Green P.J."/>
            <person name="Pearson G.A."/>
            <person name="Procaccini G."/>
            <person name="Duarte C.M."/>
            <person name="Schmutz J."/>
            <person name="Reusch T.B.H."/>
            <person name="Van de Peer Y."/>
        </authorList>
    </citation>
    <scope>NUCLEOTIDE SEQUENCE [LARGE SCALE GENOMIC DNA]</scope>
    <source>
        <strain evidence="7">cv. Finnish</strain>
    </source>
</reference>
<dbReference type="SUPFAM" id="SSF48371">
    <property type="entry name" value="ARM repeat"/>
    <property type="match status" value="1"/>
</dbReference>
<dbReference type="OMA" id="KHCENPI"/>
<dbReference type="PANTHER" id="PTHR14387">
    <property type="entry name" value="THADA/DEATH RECEPTOR INTERACTING PROTEIN"/>
    <property type="match status" value="1"/>
</dbReference>
<organism evidence="6 7">
    <name type="scientific">Zostera marina</name>
    <name type="common">Eelgrass</name>
    <dbReference type="NCBI Taxonomy" id="29655"/>
    <lineage>
        <taxon>Eukaryota</taxon>
        <taxon>Viridiplantae</taxon>
        <taxon>Streptophyta</taxon>
        <taxon>Embryophyta</taxon>
        <taxon>Tracheophyta</taxon>
        <taxon>Spermatophyta</taxon>
        <taxon>Magnoliopsida</taxon>
        <taxon>Liliopsida</taxon>
        <taxon>Zosteraceae</taxon>
        <taxon>Zostera</taxon>
    </lineage>
</organism>
<sequence length="2179" mass="247689">MSAKWRALQHKHRYTYSYTAFPESFVNSLDLLPSDCNDHSSIVKFILELRNIISLDTTYAQVISMKKLAAFFCEIHNDVSIPKDIILEATRLYLKILFLENSLPLHRMLISAIIKSQKYLSVIDECFVMLCKDNRFMSKKENKWFLMSRMALSLMGYPKLIFMNDTLDKCAVLIALDVVDGINVVMSDIECGSRLSPSVMEHCQDAMSCLYYLLQKFPSRFYNKEDDFNIFENILRSILSVLKSPTFSRDCLVAAGVCFWAALQVCISLQDLTFFIAQDFFGVCNEDLVENSSDINIVCKFDLYANIINLSTMSRLFLLRGILTTVPRSVLNTHINVSNGKIWTILYNGVLPELCNYCENPVDTHFNFHALTVSQMCFQQIKTSILSDFPCTNFSGDYDPLSEDIKNRILRIIWNNLEDPLNQTVKQVHLIFDLFLDIHTKIHLTGDSDNAKSFLCRTVSDLLCFGPCSKARYIPLAFFTKRLGAKTILNIKPELISETVQAYIDDSVCCAATSFLKCFLECLRDECWRDDGIESGYESFRSFCLPIILQGLISGDSKLRSNLNTYVLSVMLEVDVDSIFPMLAFISVGPNGEEKNTNNMKITVEQSIAVLVSLLKVSRSLALIEGDIDWEENSTIQNGNHKRVALVCVKGVNVKVIVEWLELALSHVDECIRVDAAETLFLNPKTASLPSSLELSLMRKAVPLNMRCCSTAFQMKWRSLFKKFFSRVKTALERQVKQGSIQLVPCSLQGGKIRCIDAKVLSSQRAGDLYSFMKWLSSYLFFSCYPSAPYERKTMAMELILIMIEFWPLVSLSKGNACIYPYSIGFLSSDTASLLLSSIVDSWDRLRESSCHILLQFPTPIPGFSSYGTLKELIFWAKNLVCSPRVRESDAGALTLRLIFRKYVLEHGWMVRVCSNVLCFDPRLELLNENSDIVNTSVPIVDYFLSLIDWLRTYIEEGERDLSKACNNSSIHGVLLTLRYTFEELDWNSTLVLSNRLGMKCVLEKLLELITRITSLALWVVSADAWYLPDDTTDLIDESDIIPEFNSGIDTLESSSEMIDGSEKPVDDVGASNQVIMVGCWLAMKEVSLLLGTIVRKVPLPTHTIIESHDSDNLIRSADKNFIVVDEMLGFSQLQNIGNHFLQVLFKMKHNGAIDKTRAGFTALCNRLLSSNDQRLCKMTEAWMEQLMARVIAKGQTVDDLLRRSAGIPAAFIAFFLSEPEGMPKKLLPWALRQLIDVANKSMLCTSHSKAHNDAPNHETSESDPIVADAYVKTSKNRDEGLVPTVHAFNVLRAAFNDSNLAADTSGFCAEALIISVRSFSSPHWEVRNSACLAYTALVRRMIGFLNVQKRESARRSLTGLEFFHRYPTLHSFLLNELKIATESLADGKDSRSNMSNAIHPSLCPILILLSRLKPYHVSSGSDDVFDPFLFMPFIRRCATQSNFKVRILASRALTGVVSNERLPHVLIDVASGLPCHSKKHKSTTNECSIPYGTTFNSIHGMLLQMSMLLDVNCRNLGDANKKGKIIKELIQVLANCLWLGSIKLCSCPTLNSSFLQVLDHLLDISRKFNMATNTVLVQGILKKISSEYLDKGSFRLESYDPTEAELQRKAALSYFCCVFGIEEYLESQQNIQQRMCSSTSKIFKTPETITLIQFQEKMMFSLSHHAYEVRLSVLKWLMKFLKSAKSGDAFCIVYLWAKTNLQSTLLGLLTMEKSWKCVYYILNVIYLWNLSHLEENVDLKCQGIVSFATTDFDPVFCFWNRLASLSCTVTHNKTREAVIRCMGICVRHLTRYLKNSPFIHHSRDEVKSVESTVLAFSSKRWNQVYRIVDVFVCLVREHSMPSEVVNMRKAAAESIVASGLLKESEYIALQVSNCEIPSEKQNGHDLDDDTCSNFIPAKAVNLYARSILDMWSICIQLLEDEDVVLRQTLAKDVQCYTSINITWNSPTQVEKVIEFCFSFLSSIFGHWIEYFDCLSRWALNTANYFVAHRNLVRQVFDKEIDNHHEEKLLICQISCHHLERILTLPYWSIGFPGNHIKKGDVVIFIQLWIRKFFNQLLWFANEFEVDEKVWIGGMGNHKDTFTSIYASLLGLYALAQCPTEAAYLPDGLSETTMLLSSDIVKFKEILRPFLRNPLIFNLYSLVLQSYEKILGLEESSINSDPRKEFFVWNDFDPYFLLR</sequence>
<dbReference type="PANTHER" id="PTHR14387:SF0">
    <property type="entry name" value="DUF2428 DOMAIN-CONTAINING PROTEIN"/>
    <property type="match status" value="1"/>
</dbReference>
<feature type="domain" description="tRNA (32-2'-O)-methyltransferase regulator THADA-like TPR repeats region" evidence="4">
    <location>
        <begin position="546"/>
        <end position="847"/>
    </location>
</feature>
<dbReference type="Proteomes" id="UP000036987">
    <property type="component" value="Unassembled WGS sequence"/>
</dbReference>
<protein>
    <submittedName>
        <fullName evidence="6">Thyroid adenoma associated</fullName>
    </submittedName>
</protein>
<evidence type="ECO:0000313" key="6">
    <source>
        <dbReference type="EMBL" id="KMZ69644.1"/>
    </source>
</evidence>
<dbReference type="InterPro" id="IPR019442">
    <property type="entry name" value="THADA/TRM732_DUF2428"/>
</dbReference>
<dbReference type="Pfam" id="PF10350">
    <property type="entry name" value="DUF2428"/>
    <property type="match status" value="1"/>
</dbReference>
<name>A0A0K9PL29_ZOSMR</name>
<accession>A0A0K9PL29</accession>
<evidence type="ECO:0000313" key="7">
    <source>
        <dbReference type="Proteomes" id="UP000036987"/>
    </source>
</evidence>
<dbReference type="OrthoDB" id="73997at2759"/>
<dbReference type="InterPro" id="IPR056843">
    <property type="entry name" value="THADA-like_TPR"/>
</dbReference>
<dbReference type="STRING" id="29655.A0A0K9PL29"/>
<dbReference type="InterPro" id="IPR051954">
    <property type="entry name" value="tRNA_methyltransferase_THADA"/>
</dbReference>
<evidence type="ECO:0000259" key="5">
    <source>
        <dbReference type="Pfam" id="PF25151"/>
    </source>
</evidence>
<dbReference type="EMBL" id="LFYR01000757">
    <property type="protein sequence ID" value="KMZ69644.1"/>
    <property type="molecule type" value="Genomic_DNA"/>
</dbReference>
<comment type="similarity">
    <text evidence="1">Belongs to the THADA family.</text>
</comment>
<keyword evidence="2" id="KW-0819">tRNA processing</keyword>
<gene>
    <name evidence="6" type="ORF">ZOSMA_20G01220</name>
</gene>
<feature type="domain" description="DUF2428" evidence="3">
    <location>
        <begin position="1002"/>
        <end position="1326"/>
    </location>
</feature>
<evidence type="ECO:0000256" key="1">
    <source>
        <dbReference type="ARBA" id="ARBA00010409"/>
    </source>
</evidence>
<proteinExistence type="inferred from homology"/>
<evidence type="ECO:0000259" key="4">
    <source>
        <dbReference type="Pfam" id="PF25150"/>
    </source>
</evidence>
<comment type="caution">
    <text evidence="6">The sequence shown here is derived from an EMBL/GenBank/DDBJ whole genome shotgun (WGS) entry which is preliminary data.</text>
</comment>
<evidence type="ECO:0000256" key="2">
    <source>
        <dbReference type="ARBA" id="ARBA00022694"/>
    </source>
</evidence>
<feature type="domain" description="tRNA (32-2'-O)-methyltransferase regulator THADA-like C-terminal TPR repeats region" evidence="5">
    <location>
        <begin position="1328"/>
        <end position="1507"/>
    </location>
</feature>
<dbReference type="InterPro" id="IPR056842">
    <property type="entry name" value="THADA-like_TPR_C"/>
</dbReference>
<keyword evidence="7" id="KW-1185">Reference proteome</keyword>
<dbReference type="Pfam" id="PF25150">
    <property type="entry name" value="TPR_Trm732"/>
    <property type="match status" value="1"/>
</dbReference>
<dbReference type="InterPro" id="IPR016024">
    <property type="entry name" value="ARM-type_fold"/>
</dbReference>